<evidence type="ECO:0000313" key="4">
    <source>
        <dbReference type="Proteomes" id="UP000264980"/>
    </source>
</evidence>
<organism evidence="3 4">
    <name type="scientific">Erwinia tracheiphila</name>
    <dbReference type="NCBI Taxonomy" id="65700"/>
    <lineage>
        <taxon>Bacteria</taxon>
        <taxon>Pseudomonadati</taxon>
        <taxon>Pseudomonadota</taxon>
        <taxon>Gammaproteobacteria</taxon>
        <taxon>Enterobacterales</taxon>
        <taxon>Erwiniaceae</taxon>
        <taxon>Erwinia</taxon>
    </lineage>
</organism>
<accession>A0A345CW98</accession>
<protein>
    <submittedName>
        <fullName evidence="3">General secretion pathway protein GspK</fullName>
    </submittedName>
</protein>
<dbReference type="SUPFAM" id="SSF54523">
    <property type="entry name" value="Pili subunits"/>
    <property type="match status" value="1"/>
</dbReference>
<gene>
    <name evidence="3" type="ORF">AV903_19425</name>
</gene>
<dbReference type="InterPro" id="IPR005628">
    <property type="entry name" value="GspK"/>
</dbReference>
<proteinExistence type="predicted"/>
<dbReference type="RefSeq" id="WP_233479599.1">
    <property type="nucleotide sequence ID" value="NZ_CP013970.1"/>
</dbReference>
<keyword evidence="2" id="KW-0812">Transmembrane</keyword>
<dbReference type="EMBL" id="CP013970">
    <property type="protein sequence ID" value="AXF77715.1"/>
    <property type="molecule type" value="Genomic_DNA"/>
</dbReference>
<dbReference type="Gene3D" id="3.30.1300.30">
    <property type="entry name" value="GSPII I/J protein-like"/>
    <property type="match status" value="1"/>
</dbReference>
<dbReference type="PANTHER" id="PTHR38831:SF1">
    <property type="entry name" value="TYPE II SECRETION SYSTEM PROTEIN K-RELATED"/>
    <property type="match status" value="1"/>
</dbReference>
<evidence type="ECO:0000256" key="1">
    <source>
        <dbReference type="ARBA" id="ARBA00004370"/>
    </source>
</evidence>
<dbReference type="GO" id="GO:0016020">
    <property type="term" value="C:membrane"/>
    <property type="evidence" value="ECO:0007669"/>
    <property type="project" value="UniProtKB-SubCell"/>
</dbReference>
<evidence type="ECO:0000256" key="2">
    <source>
        <dbReference type="SAM" id="Phobius"/>
    </source>
</evidence>
<dbReference type="AlphaFoldDB" id="A0A345CW98"/>
<evidence type="ECO:0000313" key="3">
    <source>
        <dbReference type="EMBL" id="AXF77715.1"/>
    </source>
</evidence>
<dbReference type="Proteomes" id="UP000264980">
    <property type="component" value="Chromosome"/>
</dbReference>
<dbReference type="PANTHER" id="PTHR38831">
    <property type="entry name" value="TYPE II SECRETION SYSTEM PROTEIN K"/>
    <property type="match status" value="1"/>
</dbReference>
<dbReference type="InterPro" id="IPR038072">
    <property type="entry name" value="GspK_central_sf"/>
</dbReference>
<comment type="subcellular location">
    <subcellularLocation>
        <location evidence="1">Membrane</location>
    </subcellularLocation>
</comment>
<reference evidence="3 4" key="1">
    <citation type="submission" date="2016-01" db="EMBL/GenBank/DDBJ databases">
        <authorList>
            <person name="Oliw E.H."/>
        </authorList>
    </citation>
    <scope>NUCLEOTIDE SEQUENCE [LARGE SCALE GENOMIC DNA]</scope>
    <source>
        <strain evidence="3 4">MDcuke</strain>
    </source>
</reference>
<dbReference type="SUPFAM" id="SSF158544">
    <property type="entry name" value="GspK insert domain-like"/>
    <property type="match status" value="2"/>
</dbReference>
<keyword evidence="2" id="KW-0472">Membrane</keyword>
<keyword evidence="2" id="KW-1133">Transmembrane helix</keyword>
<name>A0A345CW98_9GAMM</name>
<dbReference type="Gene3D" id="1.10.40.60">
    <property type="entry name" value="EpsJ-like"/>
    <property type="match status" value="1"/>
</dbReference>
<dbReference type="GO" id="GO:0009306">
    <property type="term" value="P:protein secretion"/>
    <property type="evidence" value="ECO:0007669"/>
    <property type="project" value="InterPro"/>
</dbReference>
<dbReference type="InterPro" id="IPR045584">
    <property type="entry name" value="Pilin-like"/>
</dbReference>
<feature type="transmembrane region" description="Helical" evidence="2">
    <location>
        <begin position="12"/>
        <end position="31"/>
    </location>
</feature>
<sequence length="299" mass="33083">MRPSAPAGERGMILLMVLLVISLIMVMIASLSRTGQTTRQSVSSAQQRLQAKWQLLGAEAAVAAELKLQLDGNGGILPDAASWLRSRSVRVSGGDVRYVLRDLGACFNLNWLLASVKKGQEGNQDILMPDAWFQQLLVRIGAGQSLSVQRLRDMLQGYLFRDDSQLLAVAVIPPAPWQRLLGQICVVSGLAENPKLNVNGLTSDQLPLLQAALKKPVDDGRLRQLLASRPDKGWKDQKEIPVALLDGLPITALFRYSSNDYQLSLESAAPGGNWILRTYLHYEKQKMHVVYRQFDDNTE</sequence>